<dbReference type="GO" id="GO:0046872">
    <property type="term" value="F:metal ion binding"/>
    <property type="evidence" value="ECO:0007669"/>
    <property type="project" value="UniProtKB-KW"/>
</dbReference>
<dbReference type="AlphaFoldDB" id="A0AAX4PEB0"/>
<keyword evidence="5" id="KW-0408">Iron</keyword>
<feature type="domain" description="Cytochrome b5 heme-binding" evidence="10">
    <location>
        <begin position="37"/>
        <end position="158"/>
    </location>
</feature>
<dbReference type="SUPFAM" id="SSF55856">
    <property type="entry name" value="Cytochrome b5-like heme/steroid binding domain"/>
    <property type="match status" value="1"/>
</dbReference>
<sequence>MTAVEETQQAEAEDFLVDKAKAVEVEVPDAPEEIGRSDYYTAKEVSMHNKPSDVWVSFLGNVYDLTSVVSSQSRELESDGSSLVFPLIKCAGTDISHWFDETTGDIKKYVDPIKNMMTYYIPQGRFVHVPPAEPVSDWDNSFEVPWWKDATLKVGKLSASTRSLRVKNVLTGHEHLMEVPCEETVGQIRARYLEYNAHAASYTWKALKPNEEKELVFQNLDMTLNLQDNGIADDQPTFEALGISSDFHTPVIHLYYDDDLTVA</sequence>
<comment type="function">
    <text evidence="9">Radial spoke stalk protein that binds heme under oxidizing conditions. Required for the coordinated beating of multiple cilia maybe by functioning in a redox signaling pathway.</text>
</comment>
<name>A0AAX4PEB0_9CHLO</name>
<comment type="subcellular location">
    <subcellularLocation>
        <location evidence="1">Cytoplasm</location>
        <location evidence="1">Cytoskeleton</location>
        <location evidence="1">Cilium axoneme</location>
    </subcellularLocation>
</comment>
<accession>A0AAX4PEB0</accession>
<keyword evidence="6" id="KW-0206">Cytoskeleton</keyword>
<dbReference type="SMART" id="SM01117">
    <property type="entry name" value="Cyt-b5"/>
    <property type="match status" value="1"/>
</dbReference>
<dbReference type="InterPro" id="IPR052320">
    <property type="entry name" value="Cytochrome_b5_domain"/>
</dbReference>
<dbReference type="PANTHER" id="PTHR21281">
    <property type="entry name" value="CYTOCHROME B5 DOMAIN-CONTAINING PROTEIN 1"/>
    <property type="match status" value="1"/>
</dbReference>
<dbReference type="Proteomes" id="UP001472866">
    <property type="component" value="Chromosome 10"/>
</dbReference>
<evidence type="ECO:0000256" key="2">
    <source>
        <dbReference type="ARBA" id="ARBA00022490"/>
    </source>
</evidence>
<evidence type="ECO:0000256" key="5">
    <source>
        <dbReference type="ARBA" id="ARBA00023004"/>
    </source>
</evidence>
<dbReference type="Pfam" id="PF00173">
    <property type="entry name" value="Cyt-b5"/>
    <property type="match status" value="1"/>
</dbReference>
<evidence type="ECO:0000256" key="7">
    <source>
        <dbReference type="ARBA" id="ARBA00023273"/>
    </source>
</evidence>
<dbReference type="InterPro" id="IPR036400">
    <property type="entry name" value="Cyt_B5-like_heme/steroid_sf"/>
</dbReference>
<evidence type="ECO:0000313" key="12">
    <source>
        <dbReference type="Proteomes" id="UP001472866"/>
    </source>
</evidence>
<evidence type="ECO:0000256" key="8">
    <source>
        <dbReference type="ARBA" id="ARBA00040649"/>
    </source>
</evidence>
<dbReference type="GO" id="GO:0005930">
    <property type="term" value="C:axoneme"/>
    <property type="evidence" value="ECO:0007669"/>
    <property type="project" value="UniProtKB-SubCell"/>
</dbReference>
<evidence type="ECO:0000259" key="10">
    <source>
        <dbReference type="PROSITE" id="PS50255"/>
    </source>
</evidence>
<protein>
    <recommendedName>
        <fullName evidence="8">Cytochrome b5 domain-containing protein 1</fullName>
    </recommendedName>
</protein>
<evidence type="ECO:0000256" key="1">
    <source>
        <dbReference type="ARBA" id="ARBA00004430"/>
    </source>
</evidence>
<keyword evidence="3" id="KW-0349">Heme</keyword>
<reference evidence="11 12" key="1">
    <citation type="submission" date="2024-03" db="EMBL/GenBank/DDBJ databases">
        <title>Complete genome sequence of the green alga Chloropicon roscoffensis RCC1871.</title>
        <authorList>
            <person name="Lemieux C."/>
            <person name="Pombert J.-F."/>
            <person name="Otis C."/>
            <person name="Turmel M."/>
        </authorList>
    </citation>
    <scope>NUCLEOTIDE SEQUENCE [LARGE SCALE GENOMIC DNA]</scope>
    <source>
        <strain evidence="11 12">RCC1871</strain>
    </source>
</reference>
<evidence type="ECO:0000256" key="9">
    <source>
        <dbReference type="ARBA" id="ARBA00046139"/>
    </source>
</evidence>
<evidence type="ECO:0000256" key="3">
    <source>
        <dbReference type="ARBA" id="ARBA00022617"/>
    </source>
</evidence>
<keyword evidence="4" id="KW-0479">Metal-binding</keyword>
<dbReference type="PANTHER" id="PTHR21281:SF0">
    <property type="entry name" value="CYTOCHROME B5 DOMAIN-CONTAINING PROTEIN 1"/>
    <property type="match status" value="1"/>
</dbReference>
<dbReference type="PROSITE" id="PS50255">
    <property type="entry name" value="CYTOCHROME_B5_2"/>
    <property type="match status" value="1"/>
</dbReference>
<dbReference type="InterPro" id="IPR001199">
    <property type="entry name" value="Cyt_B5-like_heme/steroid-bd"/>
</dbReference>
<evidence type="ECO:0000313" key="11">
    <source>
        <dbReference type="EMBL" id="WZN64690.1"/>
    </source>
</evidence>
<dbReference type="EMBL" id="CP151510">
    <property type="protein sequence ID" value="WZN64690.1"/>
    <property type="molecule type" value="Genomic_DNA"/>
</dbReference>
<dbReference type="Gene3D" id="3.10.120.10">
    <property type="entry name" value="Cytochrome b5-like heme/steroid binding domain"/>
    <property type="match status" value="1"/>
</dbReference>
<gene>
    <name evidence="11" type="ORF">HKI87_10g62470</name>
</gene>
<keyword evidence="2" id="KW-0963">Cytoplasm</keyword>
<organism evidence="11 12">
    <name type="scientific">Chloropicon roscoffensis</name>
    <dbReference type="NCBI Taxonomy" id="1461544"/>
    <lineage>
        <taxon>Eukaryota</taxon>
        <taxon>Viridiplantae</taxon>
        <taxon>Chlorophyta</taxon>
        <taxon>Chloropicophyceae</taxon>
        <taxon>Chloropicales</taxon>
        <taxon>Chloropicaceae</taxon>
        <taxon>Chloropicon</taxon>
    </lineage>
</organism>
<evidence type="ECO:0000256" key="6">
    <source>
        <dbReference type="ARBA" id="ARBA00023212"/>
    </source>
</evidence>
<evidence type="ECO:0000256" key="4">
    <source>
        <dbReference type="ARBA" id="ARBA00022723"/>
    </source>
</evidence>
<keyword evidence="12" id="KW-1185">Reference proteome</keyword>
<keyword evidence="7" id="KW-0966">Cell projection</keyword>
<proteinExistence type="predicted"/>